<comment type="similarity">
    <text evidence="1">Belongs to the ABC transporter superfamily.</text>
</comment>
<dbReference type="EMBL" id="CP082781">
    <property type="protein sequence ID" value="UGS25467.1"/>
    <property type="molecule type" value="Genomic_DNA"/>
</dbReference>
<dbReference type="NCBIfam" id="NF008453">
    <property type="entry name" value="PRK11308.1"/>
    <property type="match status" value="2"/>
</dbReference>
<dbReference type="InterPro" id="IPR013563">
    <property type="entry name" value="Oligopep_ABC_C"/>
</dbReference>
<evidence type="ECO:0000256" key="1">
    <source>
        <dbReference type="ARBA" id="ARBA00005417"/>
    </source>
</evidence>
<dbReference type="Pfam" id="PF08352">
    <property type="entry name" value="oligo_HPY"/>
    <property type="match status" value="2"/>
</dbReference>
<dbReference type="PANTHER" id="PTHR43776">
    <property type="entry name" value="TRANSPORT ATP-BINDING PROTEIN"/>
    <property type="match status" value="1"/>
</dbReference>
<evidence type="ECO:0000313" key="7">
    <source>
        <dbReference type="Proteomes" id="UP001199642"/>
    </source>
</evidence>
<evidence type="ECO:0000259" key="5">
    <source>
        <dbReference type="PROSITE" id="PS50893"/>
    </source>
</evidence>
<gene>
    <name evidence="6" type="ORF">K8F61_12350</name>
</gene>
<dbReference type="Pfam" id="PF00005">
    <property type="entry name" value="ABC_tran"/>
    <property type="match status" value="2"/>
</dbReference>
<accession>A0ABY3RP62</accession>
<proteinExistence type="inferred from homology"/>
<name>A0ABY3RP62_9MICO</name>
<dbReference type="Gene3D" id="3.40.50.300">
    <property type="entry name" value="P-loop containing nucleotide triphosphate hydrolases"/>
    <property type="match status" value="2"/>
</dbReference>
<keyword evidence="7" id="KW-1185">Reference proteome</keyword>
<reference evidence="6 7" key="1">
    <citation type="submission" date="2023-01" db="EMBL/GenBank/DDBJ databases">
        <title>Characterization of estradiol degrading bacteria Microbacterium sp. MZT7 and reveal degrading genes through genome analysis.</title>
        <authorList>
            <person name="Hao P."/>
            <person name="Gao Y."/>
        </authorList>
    </citation>
    <scope>NUCLEOTIDE SEQUENCE [LARGE SCALE GENOMIC DNA]</scope>
    <source>
        <strain evidence="6 7">MZT7</strain>
    </source>
</reference>
<dbReference type="InterPro" id="IPR017871">
    <property type="entry name" value="ABC_transporter-like_CS"/>
</dbReference>
<dbReference type="NCBIfam" id="NF007739">
    <property type="entry name" value="PRK10419.1"/>
    <property type="match status" value="2"/>
</dbReference>
<evidence type="ECO:0000256" key="2">
    <source>
        <dbReference type="ARBA" id="ARBA00022448"/>
    </source>
</evidence>
<dbReference type="CDD" id="cd03257">
    <property type="entry name" value="ABC_NikE_OppD_transporters"/>
    <property type="match status" value="2"/>
</dbReference>
<dbReference type="GO" id="GO:0005524">
    <property type="term" value="F:ATP binding"/>
    <property type="evidence" value="ECO:0007669"/>
    <property type="project" value="UniProtKB-KW"/>
</dbReference>
<feature type="domain" description="ABC transporter" evidence="5">
    <location>
        <begin position="6"/>
        <end position="256"/>
    </location>
</feature>
<dbReference type="InterPro" id="IPR003593">
    <property type="entry name" value="AAA+_ATPase"/>
</dbReference>
<keyword evidence="3" id="KW-0547">Nucleotide-binding</keyword>
<dbReference type="RefSeq" id="WP_231819327.1">
    <property type="nucleotide sequence ID" value="NZ_CP082781.1"/>
</dbReference>
<protein>
    <submittedName>
        <fullName evidence="6">ABC transporter ATP-binding protein</fullName>
    </submittedName>
</protein>
<dbReference type="SUPFAM" id="SSF52540">
    <property type="entry name" value="P-loop containing nucleoside triphosphate hydrolases"/>
    <property type="match status" value="2"/>
</dbReference>
<keyword evidence="4 6" id="KW-0067">ATP-binding</keyword>
<dbReference type="SMART" id="SM00382">
    <property type="entry name" value="AAA"/>
    <property type="match status" value="2"/>
</dbReference>
<dbReference type="PROSITE" id="PS50893">
    <property type="entry name" value="ABC_TRANSPORTER_2"/>
    <property type="match status" value="2"/>
</dbReference>
<dbReference type="InterPro" id="IPR027417">
    <property type="entry name" value="P-loop_NTPase"/>
</dbReference>
<dbReference type="InterPro" id="IPR003439">
    <property type="entry name" value="ABC_transporter-like_ATP-bd"/>
</dbReference>
<dbReference type="InterPro" id="IPR050319">
    <property type="entry name" value="ABC_transp_ATP-bind"/>
</dbReference>
<evidence type="ECO:0000256" key="4">
    <source>
        <dbReference type="ARBA" id="ARBA00022840"/>
    </source>
</evidence>
<evidence type="ECO:0000256" key="3">
    <source>
        <dbReference type="ARBA" id="ARBA00022741"/>
    </source>
</evidence>
<dbReference type="Proteomes" id="UP001199642">
    <property type="component" value="Chromosome"/>
</dbReference>
<organism evidence="6 7">
    <name type="scientific">Microbacterium resistens</name>
    <dbReference type="NCBI Taxonomy" id="156977"/>
    <lineage>
        <taxon>Bacteria</taxon>
        <taxon>Bacillati</taxon>
        <taxon>Actinomycetota</taxon>
        <taxon>Actinomycetes</taxon>
        <taxon>Micrococcales</taxon>
        <taxon>Microbacteriaceae</taxon>
        <taxon>Microbacterium</taxon>
    </lineage>
</organism>
<evidence type="ECO:0000313" key="6">
    <source>
        <dbReference type="EMBL" id="UGS25467.1"/>
    </source>
</evidence>
<dbReference type="PROSITE" id="PS00211">
    <property type="entry name" value="ABC_TRANSPORTER_1"/>
    <property type="match status" value="1"/>
</dbReference>
<feature type="domain" description="ABC transporter" evidence="5">
    <location>
        <begin position="308"/>
        <end position="551"/>
    </location>
</feature>
<sequence>MSAPLLSVEDLRVEYRTRGRWAEVVHGVSFTVEAGKVVALVGESGSGKSTVSQALIRRLPDNGRIIGGAVRFAGHDLVRLPERALRRMRGAQIGFVPQDPGSSLNPLMRVGEQIAESLRIHRRMPRAAAAARAVEILDEVGIPDPALRATQYPHELSGGLRQRALIGIAWACGPQLVIADEPTSALDVTVQRHVLDQLDALVQEHGTAVVLITHDLAVAADRADEIIVMYRGEIVERGATADVLGAPTHEYTRALVAAAPGLREGRLTPRAGGRADGALFASFRERVPTADPAGDPDASAGNATAGILEVRGLHKTYGVRGGSFLAADDVSFVVPRGRTLSIVGESGSGKTTSARIAARLVVPDAGTILLDGEDITGIRGEALRQLRRRMQVVYQNPFGSLDPRMSVERIVAEPLRAFRVGDRGSQRALVRELLERVRLDPALAARRPAELSGGQRQRVAIARALAIGPELMILDEPVSALDVSVQEQILQLLVDLQAEFGLSYLFISHDLGVVRQISDEIVVMQKGRVVESGAAAQVLGAPAHDYTRELIAAIPGSHAPA</sequence>
<keyword evidence="2" id="KW-0813">Transport</keyword>
<dbReference type="PANTHER" id="PTHR43776:SF7">
    <property type="entry name" value="D,D-DIPEPTIDE TRANSPORT ATP-BINDING PROTEIN DDPF-RELATED"/>
    <property type="match status" value="1"/>
</dbReference>